<dbReference type="InterPro" id="IPR006353">
    <property type="entry name" value="HAD-SF_hydro_IIA_CECR5"/>
</dbReference>
<gene>
    <name evidence="2" type="ORF">ATEIFO6365_0011030400</name>
</gene>
<proteinExistence type="predicted"/>
<organism evidence="2 3">
    <name type="scientific">Aspergillus terreus</name>
    <dbReference type="NCBI Taxonomy" id="33178"/>
    <lineage>
        <taxon>Eukaryota</taxon>
        <taxon>Fungi</taxon>
        <taxon>Dikarya</taxon>
        <taxon>Ascomycota</taxon>
        <taxon>Pezizomycotina</taxon>
        <taxon>Eurotiomycetes</taxon>
        <taxon>Eurotiomycetidae</taxon>
        <taxon>Eurotiales</taxon>
        <taxon>Aspergillaceae</taxon>
        <taxon>Aspergillus</taxon>
        <taxon>Aspergillus subgen. Circumdati</taxon>
    </lineage>
</organism>
<keyword evidence="3" id="KW-1185">Reference proteome</keyword>
<dbReference type="NCBIfam" id="TIGR01460">
    <property type="entry name" value="HAD-SF-IIA"/>
    <property type="match status" value="1"/>
</dbReference>
<name>A0A8H3N2T0_ASPTE</name>
<sequence length="475" mass="52150">MPRFDDADFGVDAAPAAAGAHSPRDRGSMAGSLPIPHDANNTVEIPATRSSISDAAQFMHNLSISPSTRDRRGSRNSFGTSLPIPRSPRVSRLSSVVTAGGTSRDILASQVQDMSKEKVAAAKNMAFAFDIDGVLAHGNEPIEEAKEALKMLNGDNELGIKIPYILLTNGGGKTETARCEQLSEILEVPISTDQFIQSHTPMQALAEYYETVLVCGGEGQKIREVAENYGFKNVVHPKDILAWDPTVSPWRCFSEEDRAEAKPRDFSKIKFDAILVFADSRDYATDMQLIIDLLLAEGKMLTRAKDPVASRIPVYFSQGDLVFPTDHKGPPRLTQGAFRISIEAQYKALTGVDLERVVYGKPERATYTYADEVLRAWMEQIHNENRLPQNVYMVGDNPASDICGGNMYGWNTCLVRTGVFQGADNDENNPANFGVFPNVLEAVKAAVRKELGQEFKFKWNPKVNPVLHGDGAAIE</sequence>
<dbReference type="FunFam" id="3.40.50.1000:FF:000069">
    <property type="entry name" value="HAD-superfamily subfamily IIA hydrolase"/>
    <property type="match status" value="1"/>
</dbReference>
<feature type="compositionally biased region" description="Low complexity" evidence="1">
    <location>
        <begin position="81"/>
        <end position="90"/>
    </location>
</feature>
<evidence type="ECO:0000313" key="2">
    <source>
        <dbReference type="EMBL" id="GFF20044.1"/>
    </source>
</evidence>
<dbReference type="InterPro" id="IPR006357">
    <property type="entry name" value="HAD-SF_hydro_IIA"/>
</dbReference>
<accession>A0A8H3N2T0</accession>
<comment type="caution">
    <text evidence="2">The sequence shown here is derived from an EMBL/GenBank/DDBJ whole genome shotgun (WGS) entry which is preliminary data.</text>
</comment>
<dbReference type="GO" id="GO:0005739">
    <property type="term" value="C:mitochondrion"/>
    <property type="evidence" value="ECO:0007669"/>
    <property type="project" value="TreeGrafter"/>
</dbReference>
<dbReference type="NCBIfam" id="TIGR01456">
    <property type="entry name" value="CECR5"/>
    <property type="match status" value="1"/>
</dbReference>
<dbReference type="GO" id="GO:0046474">
    <property type="term" value="P:glycerophospholipid biosynthetic process"/>
    <property type="evidence" value="ECO:0007669"/>
    <property type="project" value="TreeGrafter"/>
</dbReference>
<dbReference type="InterPro" id="IPR023214">
    <property type="entry name" value="HAD_sf"/>
</dbReference>
<dbReference type="InterPro" id="IPR036412">
    <property type="entry name" value="HAD-like_sf"/>
</dbReference>
<dbReference type="Gene3D" id="3.40.50.1000">
    <property type="entry name" value="HAD superfamily/HAD-like"/>
    <property type="match status" value="2"/>
</dbReference>
<dbReference type="Proteomes" id="UP000452235">
    <property type="component" value="Unassembled WGS sequence"/>
</dbReference>
<dbReference type="EMBL" id="BLJY01000011">
    <property type="protein sequence ID" value="GFF20044.1"/>
    <property type="molecule type" value="Genomic_DNA"/>
</dbReference>
<dbReference type="Pfam" id="PF13344">
    <property type="entry name" value="Hydrolase_6"/>
    <property type="match status" value="1"/>
</dbReference>
<reference evidence="2 3" key="1">
    <citation type="submission" date="2020-01" db="EMBL/GenBank/DDBJ databases">
        <title>Aspergillus terreus IFO 6365 whole genome shotgun sequence.</title>
        <authorList>
            <person name="Kanamasa S."/>
            <person name="Takahashi H."/>
        </authorList>
    </citation>
    <scope>NUCLEOTIDE SEQUENCE [LARGE SCALE GENOMIC DNA]</scope>
    <source>
        <strain evidence="2 3">IFO 6365</strain>
    </source>
</reference>
<dbReference type="InterPro" id="IPR050324">
    <property type="entry name" value="CDP-alcohol_PTase-I"/>
</dbReference>
<dbReference type="AlphaFoldDB" id="A0A8H3N2T0"/>
<evidence type="ECO:0000256" key="1">
    <source>
        <dbReference type="SAM" id="MobiDB-lite"/>
    </source>
</evidence>
<dbReference type="SUPFAM" id="SSF56784">
    <property type="entry name" value="HAD-like"/>
    <property type="match status" value="1"/>
</dbReference>
<feature type="region of interest" description="Disordered" evidence="1">
    <location>
        <begin position="15"/>
        <end position="41"/>
    </location>
</feature>
<dbReference type="PANTHER" id="PTHR14269:SF51">
    <property type="entry name" value="HYPOTHETICAL HAD-SUPERFAMILY HYDROLASE (EUROFUNG)"/>
    <property type="match status" value="1"/>
</dbReference>
<dbReference type="PANTHER" id="PTHR14269">
    <property type="entry name" value="CDP-DIACYLGLYCEROL--GLYCEROL-3-PHOSPHATE 3-PHOSPHATIDYLTRANSFERASE-RELATED"/>
    <property type="match status" value="1"/>
</dbReference>
<protein>
    <submittedName>
        <fullName evidence="2">Phosphatidyl synthase</fullName>
    </submittedName>
</protein>
<evidence type="ECO:0000313" key="3">
    <source>
        <dbReference type="Proteomes" id="UP000452235"/>
    </source>
</evidence>
<feature type="region of interest" description="Disordered" evidence="1">
    <location>
        <begin position="62"/>
        <end position="90"/>
    </location>
</feature>
<dbReference type="Pfam" id="PF13242">
    <property type="entry name" value="Hydrolase_like"/>
    <property type="match status" value="1"/>
</dbReference>